<organism evidence="1">
    <name type="scientific">Siphoviridae sp. ctUfO3</name>
    <dbReference type="NCBI Taxonomy" id="2823584"/>
    <lineage>
        <taxon>Viruses</taxon>
        <taxon>Duplodnaviria</taxon>
        <taxon>Heunggongvirae</taxon>
        <taxon>Uroviricota</taxon>
        <taxon>Caudoviricetes</taxon>
    </lineage>
</organism>
<name>A0A8S5LC55_9CAUD</name>
<dbReference type="EMBL" id="BK014679">
    <property type="protein sequence ID" value="DAD67518.1"/>
    <property type="molecule type" value="Genomic_DNA"/>
</dbReference>
<evidence type="ECO:0000313" key="1">
    <source>
        <dbReference type="EMBL" id="DAD67518.1"/>
    </source>
</evidence>
<protein>
    <submittedName>
        <fullName evidence="1">Uncharacterized protein</fullName>
    </submittedName>
</protein>
<reference evidence="1" key="1">
    <citation type="journal article" date="2021" name="Proc. Natl. Acad. Sci. U.S.A.">
        <title>A Catalog of Tens of Thousands of Viruses from Human Metagenomes Reveals Hidden Associations with Chronic Diseases.</title>
        <authorList>
            <person name="Tisza M.J."/>
            <person name="Buck C.B."/>
        </authorList>
    </citation>
    <scope>NUCLEOTIDE SEQUENCE</scope>
    <source>
        <strain evidence="1">CtUfO3</strain>
    </source>
</reference>
<proteinExistence type="predicted"/>
<sequence>MPQYYAIPVPKSITIFCQKTLSKSCNRFSARNSP</sequence>
<accession>A0A8S5LC55</accession>